<proteinExistence type="predicted"/>
<reference evidence="3" key="1">
    <citation type="submission" date="2022-11" db="UniProtKB">
        <authorList>
            <consortium name="WormBaseParasite"/>
        </authorList>
    </citation>
    <scope>IDENTIFICATION</scope>
</reference>
<dbReference type="PANTHER" id="PTHR15453">
    <property type="entry name" value="TUMOR SUPPRESSOR CANDIDATE 2"/>
    <property type="match status" value="1"/>
</dbReference>
<organism evidence="2 3">
    <name type="scientific">Plectus sambesii</name>
    <dbReference type="NCBI Taxonomy" id="2011161"/>
    <lineage>
        <taxon>Eukaryota</taxon>
        <taxon>Metazoa</taxon>
        <taxon>Ecdysozoa</taxon>
        <taxon>Nematoda</taxon>
        <taxon>Chromadorea</taxon>
        <taxon>Plectida</taxon>
        <taxon>Plectina</taxon>
        <taxon>Plectoidea</taxon>
        <taxon>Plectidae</taxon>
        <taxon>Plectus</taxon>
    </lineage>
</organism>
<evidence type="ECO:0000256" key="1">
    <source>
        <dbReference type="SAM" id="MobiDB-lite"/>
    </source>
</evidence>
<dbReference type="WBParaSite" id="PSAMB.scaffold2700size21732.g18776.t1">
    <property type="protein sequence ID" value="PSAMB.scaffold2700size21732.g18776.t1"/>
    <property type="gene ID" value="PSAMB.scaffold2700size21732.g18776"/>
</dbReference>
<sequence>MGLSGSKKAKRSSTCCSNDAPENVAERSASEQPKLNGTLVASPLVTEGLSSLYMDEDGDLANEFYAEVSDGRGSRHSRLVRILNNLKPQGLIKYDIPRLHPDLPYIMFELKTAASPKSHS</sequence>
<evidence type="ECO:0000313" key="3">
    <source>
        <dbReference type="WBParaSite" id="PSAMB.scaffold2700size21732.g18776.t1"/>
    </source>
</evidence>
<dbReference type="GO" id="GO:0051881">
    <property type="term" value="P:regulation of mitochondrial membrane potential"/>
    <property type="evidence" value="ECO:0007669"/>
    <property type="project" value="TreeGrafter"/>
</dbReference>
<protein>
    <submittedName>
        <fullName evidence="3">Uncharacterized protein</fullName>
    </submittedName>
</protein>
<dbReference type="PANTHER" id="PTHR15453:SF8">
    <property type="entry name" value="TUMOR SUPPRESSOR CANDIDATE 2"/>
    <property type="match status" value="1"/>
</dbReference>
<keyword evidence="2" id="KW-1185">Reference proteome</keyword>
<accession>A0A914VZ95</accession>
<dbReference type="InterPro" id="IPR029393">
    <property type="entry name" value="FUS1"/>
</dbReference>
<dbReference type="Pfam" id="PF15000">
    <property type="entry name" value="TUSC2"/>
    <property type="match status" value="1"/>
</dbReference>
<dbReference type="Proteomes" id="UP000887566">
    <property type="component" value="Unplaced"/>
</dbReference>
<evidence type="ECO:0000313" key="2">
    <source>
        <dbReference type="Proteomes" id="UP000887566"/>
    </source>
</evidence>
<dbReference type="GO" id="GO:0005739">
    <property type="term" value="C:mitochondrion"/>
    <property type="evidence" value="ECO:0007669"/>
    <property type="project" value="TreeGrafter"/>
</dbReference>
<feature type="region of interest" description="Disordered" evidence="1">
    <location>
        <begin position="1"/>
        <end position="36"/>
    </location>
</feature>
<dbReference type="AlphaFoldDB" id="A0A914VZ95"/>
<name>A0A914VZ95_9BILA</name>